<name>A0ABT2HWE1_9MICO</name>
<proteinExistence type="predicted"/>
<reference evidence="1 2" key="1">
    <citation type="submission" date="2022-04" db="EMBL/GenBank/DDBJ databases">
        <title>Human microbiome associated bacterial genomes.</title>
        <authorList>
            <person name="Sandstrom S."/>
            <person name="Salamzade R."/>
            <person name="Kalan L.R."/>
        </authorList>
    </citation>
    <scope>NUCLEOTIDE SEQUENCE [LARGE SCALE GENOMIC DNA]</scope>
    <source>
        <strain evidence="2">p3-SID1799</strain>
    </source>
</reference>
<accession>A0ABT2HWE1</accession>
<evidence type="ECO:0000313" key="1">
    <source>
        <dbReference type="EMBL" id="MCT2042626.1"/>
    </source>
</evidence>
<keyword evidence="2" id="KW-1185">Reference proteome</keyword>
<dbReference type="EMBL" id="JALXSQ010000013">
    <property type="protein sequence ID" value="MCT2042626.1"/>
    <property type="molecule type" value="Genomic_DNA"/>
</dbReference>
<protein>
    <submittedName>
        <fullName evidence="1">Uncharacterized protein</fullName>
    </submittedName>
</protein>
<comment type="caution">
    <text evidence="1">The sequence shown here is derived from an EMBL/GenBank/DDBJ whole genome shotgun (WGS) entry which is preliminary data.</text>
</comment>
<dbReference type="Proteomes" id="UP001525379">
    <property type="component" value="Unassembled WGS sequence"/>
</dbReference>
<evidence type="ECO:0000313" key="2">
    <source>
        <dbReference type="Proteomes" id="UP001525379"/>
    </source>
</evidence>
<sequence>MSEWTPSTWYVREQFACGSDGDYRNEEEMRAAFDRWLAEHDREVAAEAWDEGYRAGRILNRQQHVNPYREVTA</sequence>
<dbReference type="RefSeq" id="WP_260104088.1">
    <property type="nucleotide sequence ID" value="NZ_JALXSQ010000013.1"/>
</dbReference>
<gene>
    <name evidence="1" type="ORF">M3D15_04660</name>
</gene>
<organism evidence="1 2">
    <name type="scientific">Pseudoclavibacter albus</name>
    <dbReference type="NCBI Taxonomy" id="272241"/>
    <lineage>
        <taxon>Bacteria</taxon>
        <taxon>Bacillati</taxon>
        <taxon>Actinomycetota</taxon>
        <taxon>Actinomycetes</taxon>
        <taxon>Micrococcales</taxon>
        <taxon>Microbacteriaceae</taxon>
        <taxon>Pseudoclavibacter</taxon>
    </lineage>
</organism>